<organism evidence="1 2">
    <name type="scientific">Apophysomyces ossiformis</name>
    <dbReference type="NCBI Taxonomy" id="679940"/>
    <lineage>
        <taxon>Eukaryota</taxon>
        <taxon>Fungi</taxon>
        <taxon>Fungi incertae sedis</taxon>
        <taxon>Mucoromycota</taxon>
        <taxon>Mucoromycotina</taxon>
        <taxon>Mucoromycetes</taxon>
        <taxon>Mucorales</taxon>
        <taxon>Mucorineae</taxon>
        <taxon>Mucoraceae</taxon>
        <taxon>Apophysomyces</taxon>
    </lineage>
</organism>
<gene>
    <name evidence="1" type="ORF">EC973_002583</name>
</gene>
<dbReference type="OrthoDB" id="2448606at2759"/>
<proteinExistence type="predicted"/>
<feature type="non-terminal residue" evidence="1">
    <location>
        <position position="212"/>
    </location>
</feature>
<evidence type="ECO:0000313" key="1">
    <source>
        <dbReference type="EMBL" id="KAF7722950.1"/>
    </source>
</evidence>
<reference evidence="1" key="1">
    <citation type="submission" date="2020-01" db="EMBL/GenBank/DDBJ databases">
        <title>Genome Sequencing of Three Apophysomyces-Like Fungal Strains Confirms a Novel Fungal Genus in the Mucoromycota with divergent Burkholderia-like Endosymbiotic Bacteria.</title>
        <authorList>
            <person name="Stajich J.E."/>
            <person name="Macias A.M."/>
            <person name="Carter-House D."/>
            <person name="Lovett B."/>
            <person name="Kasson L.R."/>
            <person name="Berry K."/>
            <person name="Grigoriev I."/>
            <person name="Chang Y."/>
            <person name="Spatafora J."/>
            <person name="Kasson M.T."/>
        </authorList>
    </citation>
    <scope>NUCLEOTIDE SEQUENCE</scope>
    <source>
        <strain evidence="1">NRRL A-21654</strain>
    </source>
</reference>
<protein>
    <submittedName>
        <fullName evidence="1">Uncharacterized protein</fullName>
    </submittedName>
</protein>
<name>A0A8H7BSC9_9FUNG</name>
<dbReference type="AlphaFoldDB" id="A0A8H7BSC9"/>
<comment type="caution">
    <text evidence="1">The sequence shown here is derived from an EMBL/GenBank/DDBJ whole genome shotgun (WGS) entry which is preliminary data.</text>
</comment>
<keyword evidence="2" id="KW-1185">Reference proteome</keyword>
<sequence length="212" mass="23869">RNGLAIAAVQGLVPVNEISFSDEGRNIEHPIDQNETSSRFGKPMQMSTNMIKPAWKTVHPLAMGVIATIRAQPKNLVPWSKLSQAFYRFQCFVKEKTNTEKPIIESYVRHIMSLSSILLLKKNRMHLDIQQFLRKSEVCNIVSDAQKQWNTANVMFPDSLMHATLDLVNSESGSRNHRNVNFDLVRLGIFAKNAIDNDSLTATVAIHVVGNL</sequence>
<accession>A0A8H7BSC9</accession>
<dbReference type="Proteomes" id="UP000605846">
    <property type="component" value="Unassembled WGS sequence"/>
</dbReference>
<dbReference type="EMBL" id="JABAYA010000170">
    <property type="protein sequence ID" value="KAF7722950.1"/>
    <property type="molecule type" value="Genomic_DNA"/>
</dbReference>
<evidence type="ECO:0000313" key="2">
    <source>
        <dbReference type="Proteomes" id="UP000605846"/>
    </source>
</evidence>